<keyword evidence="1" id="KW-0472">Membrane</keyword>
<feature type="transmembrane region" description="Helical" evidence="1">
    <location>
        <begin position="78"/>
        <end position="100"/>
    </location>
</feature>
<feature type="domain" description="HTH LytTR-type" evidence="2">
    <location>
        <begin position="187"/>
        <end position="286"/>
    </location>
</feature>
<dbReference type="GO" id="GO:0003677">
    <property type="term" value="F:DNA binding"/>
    <property type="evidence" value="ECO:0007669"/>
    <property type="project" value="InterPro"/>
</dbReference>
<feature type="transmembrane region" description="Helical" evidence="1">
    <location>
        <begin position="51"/>
        <end position="72"/>
    </location>
</feature>
<proteinExistence type="predicted"/>
<protein>
    <recommendedName>
        <fullName evidence="2">HTH LytTR-type domain-containing protein</fullName>
    </recommendedName>
</protein>
<sequence>MKTGCGAGRIGATQIARTGWNPSPNTCKPIHEARNTRDDTMASALKDIGKTLGIVTLLAAGFTWFGVYGTGGSLKLRFLMWFVTMLVGSVASYWVVPFVFQTHMKTSHPALRIVAAAVLLAIPVTISLCIFLAFLGASISLAQIPIQFAYVLAISLVITTGGFLIDRARQLAELEDAEPEDRVAGFLSRLPVRYRGADLWAISSEDHYLRVHTDRGEELILMRLADAMRELGEDNGLQTHRSWWVSHNGVADTRRTNGKLVLILKSGQEAPVSRTYQPNVRAAGLA</sequence>
<evidence type="ECO:0000256" key="1">
    <source>
        <dbReference type="SAM" id="Phobius"/>
    </source>
</evidence>
<feature type="transmembrane region" description="Helical" evidence="1">
    <location>
        <begin position="112"/>
        <end position="135"/>
    </location>
</feature>
<dbReference type="PROSITE" id="PS50930">
    <property type="entry name" value="HTH_LYTTR"/>
    <property type="match status" value="1"/>
</dbReference>
<organism evidence="3">
    <name type="scientific">hydrothermal vent metagenome</name>
    <dbReference type="NCBI Taxonomy" id="652676"/>
    <lineage>
        <taxon>unclassified sequences</taxon>
        <taxon>metagenomes</taxon>
        <taxon>ecological metagenomes</taxon>
    </lineage>
</organism>
<dbReference type="AlphaFoldDB" id="A0A160TZ14"/>
<evidence type="ECO:0000313" key="3">
    <source>
        <dbReference type="EMBL" id="CUS56990.1"/>
    </source>
</evidence>
<evidence type="ECO:0000259" key="2">
    <source>
        <dbReference type="PROSITE" id="PS50930"/>
    </source>
</evidence>
<dbReference type="Pfam" id="PF04397">
    <property type="entry name" value="LytTR"/>
    <property type="match status" value="1"/>
</dbReference>
<dbReference type="Gene3D" id="2.40.50.1020">
    <property type="entry name" value="LytTr DNA-binding domain"/>
    <property type="match status" value="1"/>
</dbReference>
<dbReference type="EMBL" id="CZQD01000034">
    <property type="protein sequence ID" value="CUS56990.1"/>
    <property type="molecule type" value="Genomic_DNA"/>
</dbReference>
<gene>
    <name evidence="3" type="ORF">MGWOODY_Hyp1452</name>
</gene>
<reference evidence="3" key="1">
    <citation type="submission" date="2015-10" db="EMBL/GenBank/DDBJ databases">
        <authorList>
            <person name="Gilbert D.G."/>
        </authorList>
    </citation>
    <scope>NUCLEOTIDE SEQUENCE</scope>
</reference>
<keyword evidence="1" id="KW-1133">Transmembrane helix</keyword>
<name>A0A160TZ14_9ZZZZ</name>
<dbReference type="SMART" id="SM00850">
    <property type="entry name" value="LytTR"/>
    <property type="match status" value="1"/>
</dbReference>
<accession>A0A160TZ14</accession>
<feature type="transmembrane region" description="Helical" evidence="1">
    <location>
        <begin position="147"/>
        <end position="165"/>
    </location>
</feature>
<dbReference type="InterPro" id="IPR007492">
    <property type="entry name" value="LytTR_DNA-bd_dom"/>
</dbReference>
<keyword evidence="1" id="KW-0812">Transmembrane</keyword>